<dbReference type="EMBL" id="CM007389">
    <property type="protein sequence ID" value="ONK58304.1"/>
    <property type="molecule type" value="Genomic_DNA"/>
</dbReference>
<dbReference type="AlphaFoldDB" id="A0A5P1E6P5"/>
<protein>
    <submittedName>
        <fullName evidence="2">Uncharacterized protein</fullName>
    </submittedName>
</protein>
<proteinExistence type="predicted"/>
<feature type="region of interest" description="Disordered" evidence="1">
    <location>
        <begin position="22"/>
        <end position="65"/>
    </location>
</feature>
<accession>A0A5P1E6P5</accession>
<dbReference type="Proteomes" id="UP000243459">
    <property type="component" value="Chromosome 9"/>
</dbReference>
<gene>
    <name evidence="2" type="ORF">A4U43_C09F10790</name>
</gene>
<reference evidence="3" key="1">
    <citation type="journal article" date="2017" name="Nat. Commun.">
        <title>The asparagus genome sheds light on the origin and evolution of a young Y chromosome.</title>
        <authorList>
            <person name="Harkess A."/>
            <person name="Zhou J."/>
            <person name="Xu C."/>
            <person name="Bowers J.E."/>
            <person name="Van der Hulst R."/>
            <person name="Ayyampalayam S."/>
            <person name="Mercati F."/>
            <person name="Riccardi P."/>
            <person name="McKain M.R."/>
            <person name="Kakrana A."/>
            <person name="Tang H."/>
            <person name="Ray J."/>
            <person name="Groenendijk J."/>
            <person name="Arikit S."/>
            <person name="Mathioni S.M."/>
            <person name="Nakano M."/>
            <person name="Shan H."/>
            <person name="Telgmann-Rauber A."/>
            <person name="Kanno A."/>
            <person name="Yue Z."/>
            <person name="Chen H."/>
            <person name="Li W."/>
            <person name="Chen Y."/>
            <person name="Xu X."/>
            <person name="Zhang Y."/>
            <person name="Luo S."/>
            <person name="Chen H."/>
            <person name="Gao J."/>
            <person name="Mao Z."/>
            <person name="Pires J.C."/>
            <person name="Luo M."/>
            <person name="Kudrna D."/>
            <person name="Wing R.A."/>
            <person name="Meyers B.C."/>
            <person name="Yi K."/>
            <person name="Kong H."/>
            <person name="Lavrijsen P."/>
            <person name="Sunseri F."/>
            <person name="Falavigna A."/>
            <person name="Ye Y."/>
            <person name="Leebens-Mack J.H."/>
            <person name="Chen G."/>
        </authorList>
    </citation>
    <scope>NUCLEOTIDE SEQUENCE [LARGE SCALE GENOMIC DNA]</scope>
    <source>
        <strain evidence="3">cv. DH0086</strain>
    </source>
</reference>
<evidence type="ECO:0000256" key="1">
    <source>
        <dbReference type="SAM" id="MobiDB-lite"/>
    </source>
</evidence>
<evidence type="ECO:0000313" key="3">
    <source>
        <dbReference type="Proteomes" id="UP000243459"/>
    </source>
</evidence>
<dbReference type="Gramene" id="ONK58304">
    <property type="protein sequence ID" value="ONK58304"/>
    <property type="gene ID" value="A4U43_C09F10790"/>
</dbReference>
<sequence length="144" mass="15967">MLPSKESDNTLLAKTRNLRRVRYARDGEAEEEEYGDEDGGGVEVEGAKPDGEGDGGSDSGIFRPREDGRLAGFWVCGGGDDGTTISEEDVEELRGRRRIVDGGVFEEFARERNKGRMKKMAPLDGIIWGRELGDTWQDVRLPFS</sequence>
<evidence type="ECO:0000313" key="2">
    <source>
        <dbReference type="EMBL" id="ONK58304.1"/>
    </source>
</evidence>
<feature type="compositionally biased region" description="Acidic residues" evidence="1">
    <location>
        <begin position="28"/>
        <end position="40"/>
    </location>
</feature>
<name>A0A5P1E6P5_ASPOF</name>
<keyword evidence="3" id="KW-1185">Reference proteome</keyword>
<organism evidence="2 3">
    <name type="scientific">Asparagus officinalis</name>
    <name type="common">Garden asparagus</name>
    <dbReference type="NCBI Taxonomy" id="4686"/>
    <lineage>
        <taxon>Eukaryota</taxon>
        <taxon>Viridiplantae</taxon>
        <taxon>Streptophyta</taxon>
        <taxon>Embryophyta</taxon>
        <taxon>Tracheophyta</taxon>
        <taxon>Spermatophyta</taxon>
        <taxon>Magnoliopsida</taxon>
        <taxon>Liliopsida</taxon>
        <taxon>Asparagales</taxon>
        <taxon>Asparagaceae</taxon>
        <taxon>Asparagoideae</taxon>
        <taxon>Asparagus</taxon>
    </lineage>
</organism>